<evidence type="ECO:0000313" key="3">
    <source>
        <dbReference type="EMBL" id="KZN85321.1"/>
    </source>
</evidence>
<dbReference type="PANTHER" id="PTHR46411">
    <property type="entry name" value="FAMILY ATPASE, PUTATIVE-RELATED"/>
    <property type="match status" value="1"/>
</dbReference>
<gene>
    <name evidence="3" type="ORF">EN45_094970</name>
</gene>
<dbReference type="InterPro" id="IPR027417">
    <property type="entry name" value="P-loop_NTPase"/>
</dbReference>
<protein>
    <recommendedName>
        <fullName evidence="2">AAA+ ATPase domain-containing protein</fullName>
    </recommendedName>
</protein>
<dbReference type="EMBL" id="CM002800">
    <property type="protein sequence ID" value="KZN85321.1"/>
    <property type="molecule type" value="Genomic_DNA"/>
</dbReference>
<dbReference type="GO" id="GO:0016887">
    <property type="term" value="F:ATP hydrolysis activity"/>
    <property type="evidence" value="ECO:0007669"/>
    <property type="project" value="InterPro"/>
</dbReference>
<dbReference type="PhylomeDB" id="A0A167QXV6"/>
<dbReference type="PANTHER" id="PTHR46411:SF2">
    <property type="entry name" value="AAA+ ATPASE DOMAIN-CONTAINING PROTEIN"/>
    <property type="match status" value="1"/>
</dbReference>
<dbReference type="Pfam" id="PF22942">
    <property type="entry name" value="DUF7025"/>
    <property type="match status" value="1"/>
</dbReference>
<reference evidence="3" key="1">
    <citation type="journal article" date="2014" name="Genome Announc.">
        <title>Complete sequencing and chromosome-scale genome assembly of the industrial progenitor strain P2niaD18 from the penicillin producer Penicillium chrysogenum.</title>
        <authorList>
            <person name="Specht T."/>
            <person name="Dahlmann T.A."/>
            <person name="Zadra I."/>
            <person name="Kurnsteiner H."/>
            <person name="Kuck U."/>
        </authorList>
    </citation>
    <scope>NUCLEOTIDE SEQUENCE [LARGE SCALE GENOMIC DNA]</scope>
    <source>
        <strain evidence="3">P2niaD18</strain>
    </source>
</reference>
<organism evidence="3">
    <name type="scientific">Penicillium chrysogenum</name>
    <name type="common">Penicillium notatum</name>
    <dbReference type="NCBI Taxonomy" id="5076"/>
    <lineage>
        <taxon>Eukaryota</taxon>
        <taxon>Fungi</taxon>
        <taxon>Dikarya</taxon>
        <taxon>Ascomycota</taxon>
        <taxon>Pezizomycotina</taxon>
        <taxon>Eurotiomycetes</taxon>
        <taxon>Eurotiomycetidae</taxon>
        <taxon>Eurotiales</taxon>
        <taxon>Aspergillaceae</taxon>
        <taxon>Penicillium</taxon>
        <taxon>Penicillium chrysogenum species complex</taxon>
    </lineage>
</organism>
<feature type="domain" description="AAA+ ATPase" evidence="2">
    <location>
        <begin position="696"/>
        <end position="823"/>
    </location>
</feature>
<proteinExistence type="predicted"/>
<dbReference type="InterPro" id="IPR054289">
    <property type="entry name" value="DUF7025"/>
</dbReference>
<dbReference type="SMART" id="SM00382">
    <property type="entry name" value="AAA"/>
    <property type="match status" value="1"/>
</dbReference>
<dbReference type="InterPro" id="IPR056599">
    <property type="entry name" value="AAA_lid_fung"/>
</dbReference>
<dbReference type="GO" id="GO:0005524">
    <property type="term" value="F:ATP binding"/>
    <property type="evidence" value="ECO:0007669"/>
    <property type="project" value="InterPro"/>
</dbReference>
<feature type="compositionally biased region" description="Polar residues" evidence="1">
    <location>
        <begin position="14"/>
        <end position="32"/>
    </location>
</feature>
<sequence>MYSRSNPVHPRNELYTTNTISEDLSKSASQEQPIPASLGGEAPPLGGSSYVPNANTPEEHQNNQDYSFKLMLLEQQNVARRNAAMAATQSSAYQRPLGPNIPVPSFGPSVVNNQDMPTPPAPGRPVPYQYPQAPVYPQPTKYHIDAPYTHARQHIPSPRSVNSYDMNPQYSNPVGSDMYTPPSQGSVSVSEANDLKAQIAALRDKVRESEGKPALPTASKYQVLYRIEKDSTYASENQIMHDSDDEFSPRPRRLGPRPSYPWMGIYTDPPELIHRNMGAPYLRCNDPLVNFELYLALNRDISFVVFRNYKRRAESQSPNKKYGKPEPFSESILPVSEDLKGVIADFLRGKEFRSMSSDYRNTGEVQWPYLFVYHNRGAGETEIKRGLSSEAQRQLDLFMDYVREACGNDYTAADLLLEKGKIRPEYVQYLFKPNEVLVSNKNKEHVGYLAKDWPSRSMDIRGSNPCWWISVQTWEFDGNFYKSHTRLSFEIPPSQHAMEMPPSPEVDNLSDDSSLPLHHSDSDKECSITDLAVYPVKYAPEYLFRKLQRRGGIFWTFRTQKYVSYQATEEENFQTVAEDRYIIDMKTYKRLHPDPDANGYLNNDLRRKTLDERVMAREQPPQEPFSMLMPPRVTGFNLRRKKWFDLSVDRISHVEWNKDAFESLAIDSKSRDLIEALVTNHVEPEYSADLIAGKGNGLILLLHGGPGTGKTLTAESVAEIAERPLYRVTCGDVGIKPEEVEKYLESVLHLGKIWNCVVLLDEADVFLEQRGLEDLNRNALVSAFLRVVEYFEGILILTTNRVGTFDEAFKSRIQLALHYPPLGEEQRRTIWEAFIQRLDGFDEDAVDVENLMGSLDVLQREKLNGRQIRNAITTARQYAKWKSEVLTYGHLKDVIEVSAKFDDYLENIHRGGLMQF</sequence>
<dbReference type="Gene3D" id="3.40.50.300">
    <property type="entry name" value="P-loop containing nucleotide triphosphate hydrolases"/>
    <property type="match status" value="1"/>
</dbReference>
<evidence type="ECO:0000256" key="1">
    <source>
        <dbReference type="SAM" id="MobiDB-lite"/>
    </source>
</evidence>
<feature type="region of interest" description="Disordered" evidence="1">
    <location>
        <begin position="1"/>
        <end position="61"/>
    </location>
</feature>
<dbReference type="AlphaFoldDB" id="A0A167QXV6"/>
<dbReference type="InterPro" id="IPR003959">
    <property type="entry name" value="ATPase_AAA_core"/>
</dbReference>
<feature type="region of interest" description="Disordered" evidence="1">
    <location>
        <begin position="494"/>
        <end position="522"/>
    </location>
</feature>
<dbReference type="Pfam" id="PF23232">
    <property type="entry name" value="AAA_lid_13"/>
    <property type="match status" value="1"/>
</dbReference>
<dbReference type="Proteomes" id="UP000076449">
    <property type="component" value="Chromosome III"/>
</dbReference>
<name>A0A167QXV6_PENCH</name>
<dbReference type="CDD" id="cd19481">
    <property type="entry name" value="RecA-like_protease"/>
    <property type="match status" value="1"/>
</dbReference>
<dbReference type="InterPro" id="IPR003593">
    <property type="entry name" value="AAA+_ATPase"/>
</dbReference>
<evidence type="ECO:0000259" key="2">
    <source>
        <dbReference type="SMART" id="SM00382"/>
    </source>
</evidence>
<accession>A0A167QXV6</accession>
<dbReference type="SUPFAM" id="SSF52540">
    <property type="entry name" value="P-loop containing nucleoside triphosphate hydrolases"/>
    <property type="match status" value="1"/>
</dbReference>
<dbReference type="Pfam" id="PF00004">
    <property type="entry name" value="AAA"/>
    <property type="match status" value="1"/>
</dbReference>